<comment type="similarity">
    <text evidence="1 4">Belongs to the bacterial histone-like protein family.</text>
</comment>
<dbReference type="PANTHER" id="PTHR33175:SF3">
    <property type="entry name" value="DNA-BINDING PROTEIN HU-BETA"/>
    <property type="match status" value="1"/>
</dbReference>
<dbReference type="AlphaFoldDB" id="A0A2Z6AWH0"/>
<dbReference type="RefSeq" id="WP_126376891.1">
    <property type="nucleotide sequence ID" value="NZ_AP017378.1"/>
</dbReference>
<evidence type="ECO:0000256" key="4">
    <source>
        <dbReference type="RuleBase" id="RU003939"/>
    </source>
</evidence>
<dbReference type="GO" id="GO:0003677">
    <property type="term" value="F:DNA binding"/>
    <property type="evidence" value="ECO:0007669"/>
    <property type="project" value="UniProtKB-KW"/>
</dbReference>
<evidence type="ECO:0000313" key="6">
    <source>
        <dbReference type="Proteomes" id="UP000269883"/>
    </source>
</evidence>
<evidence type="ECO:0000313" key="5">
    <source>
        <dbReference type="EMBL" id="BBD07545.1"/>
    </source>
</evidence>
<dbReference type="PROSITE" id="PS00045">
    <property type="entry name" value="HISTONE_LIKE"/>
    <property type="match status" value="1"/>
</dbReference>
<proteinExistence type="inferred from homology"/>
<dbReference type="SUPFAM" id="SSF47729">
    <property type="entry name" value="IHF-like DNA-binding proteins"/>
    <property type="match status" value="1"/>
</dbReference>
<dbReference type="InterPro" id="IPR000119">
    <property type="entry name" value="Hist_DNA-bd"/>
</dbReference>
<keyword evidence="3 5" id="KW-0238">DNA-binding</keyword>
<dbReference type="InterPro" id="IPR020816">
    <property type="entry name" value="Histone-like_DNA-bd_CS"/>
</dbReference>
<dbReference type="PANTHER" id="PTHR33175">
    <property type="entry name" value="DNA-BINDING PROTEIN HU"/>
    <property type="match status" value="1"/>
</dbReference>
<dbReference type="GO" id="GO:0030527">
    <property type="term" value="F:structural constituent of chromatin"/>
    <property type="evidence" value="ECO:0007669"/>
    <property type="project" value="InterPro"/>
</dbReference>
<accession>A0A2Z6AWH0</accession>
<gene>
    <name evidence="5" type="ORF">DFE_0819</name>
</gene>
<dbReference type="PRINTS" id="PR01727">
    <property type="entry name" value="DNABINDINGHU"/>
</dbReference>
<dbReference type="Gene3D" id="4.10.520.10">
    <property type="entry name" value="IHF-like DNA-binding proteins"/>
    <property type="match status" value="1"/>
</dbReference>
<evidence type="ECO:0000256" key="1">
    <source>
        <dbReference type="ARBA" id="ARBA00010529"/>
    </source>
</evidence>
<name>A0A2Z6AWH0_9BACT</name>
<dbReference type="GO" id="GO:0005829">
    <property type="term" value="C:cytosol"/>
    <property type="evidence" value="ECO:0007669"/>
    <property type="project" value="TreeGrafter"/>
</dbReference>
<dbReference type="Pfam" id="PF00216">
    <property type="entry name" value="Bac_DNA_binding"/>
    <property type="match status" value="1"/>
</dbReference>
<dbReference type="GO" id="GO:0030261">
    <property type="term" value="P:chromosome condensation"/>
    <property type="evidence" value="ECO:0007669"/>
    <property type="project" value="UniProtKB-KW"/>
</dbReference>
<reference evidence="5 6" key="1">
    <citation type="journal article" date="2018" name="Sci. Adv.">
        <title>Multi-heme cytochromes provide a pathway for survival in energy-limited environments.</title>
        <authorList>
            <person name="Deng X."/>
            <person name="Dohmae N."/>
            <person name="Nealson K.H."/>
            <person name="Hashimoto K."/>
            <person name="Okamoto A."/>
        </authorList>
    </citation>
    <scope>NUCLEOTIDE SEQUENCE [LARGE SCALE GENOMIC DNA]</scope>
    <source>
        <strain evidence="5 6">IS5</strain>
    </source>
</reference>
<dbReference type="KEGG" id="dfl:DFE_0819"/>
<dbReference type="CDD" id="cd13831">
    <property type="entry name" value="HU"/>
    <property type="match status" value="1"/>
</dbReference>
<sequence length="184" mass="20156">MKKQDFAKQVAQRAELESTSQGMIVVDTVLEALTRELSSGNSIQFRGFGTFGVSKRKARTGRNPQTGAPLKIKAHKAVTFKAGTELKNAANSPHFGLDWLQFKDISKTVGDIKSKIETKIKNPDQIGKEAKQYLDNAQTLYEDAGDRLKKAADSGGKAWGEVKTGLDKALGELKIAWKKAKDSF</sequence>
<keyword evidence="6" id="KW-1185">Reference proteome</keyword>
<evidence type="ECO:0000256" key="3">
    <source>
        <dbReference type="ARBA" id="ARBA00023125"/>
    </source>
</evidence>
<dbReference type="EMBL" id="AP017378">
    <property type="protein sequence ID" value="BBD07545.1"/>
    <property type="molecule type" value="Genomic_DNA"/>
</dbReference>
<organism evidence="5 6">
    <name type="scientific">Desulfovibrio ferrophilus</name>
    <dbReference type="NCBI Taxonomy" id="241368"/>
    <lineage>
        <taxon>Bacteria</taxon>
        <taxon>Pseudomonadati</taxon>
        <taxon>Thermodesulfobacteriota</taxon>
        <taxon>Desulfovibrionia</taxon>
        <taxon>Desulfovibrionales</taxon>
        <taxon>Desulfovibrionaceae</taxon>
        <taxon>Desulfovibrio</taxon>
    </lineage>
</organism>
<dbReference type="Proteomes" id="UP000269883">
    <property type="component" value="Chromosome"/>
</dbReference>
<dbReference type="SMART" id="SM00411">
    <property type="entry name" value="BHL"/>
    <property type="match status" value="1"/>
</dbReference>
<dbReference type="InterPro" id="IPR010992">
    <property type="entry name" value="IHF-like_DNA-bd_dom_sf"/>
</dbReference>
<keyword evidence="2" id="KW-0226">DNA condensation</keyword>
<evidence type="ECO:0000256" key="2">
    <source>
        <dbReference type="ARBA" id="ARBA00023067"/>
    </source>
</evidence>
<protein>
    <submittedName>
        <fullName evidence="5">Histone family protein DNA-binding protein</fullName>
    </submittedName>
</protein>
<dbReference type="OrthoDB" id="9797747at2"/>